<comment type="subcellular location">
    <subcellularLocation>
        <location evidence="1">Membrane</location>
        <topology evidence="1">Multi-pass membrane protein</topology>
    </subcellularLocation>
</comment>
<evidence type="ECO:0000256" key="4">
    <source>
        <dbReference type="ARBA" id="ARBA00023136"/>
    </source>
</evidence>
<dbReference type="InterPro" id="IPR036259">
    <property type="entry name" value="MFS_trans_sf"/>
</dbReference>
<feature type="transmembrane region" description="Helical" evidence="5">
    <location>
        <begin position="513"/>
        <end position="531"/>
    </location>
</feature>
<keyword evidence="4 5" id="KW-0472">Membrane</keyword>
<evidence type="ECO:0000256" key="5">
    <source>
        <dbReference type="SAM" id="Phobius"/>
    </source>
</evidence>
<evidence type="ECO:0000256" key="1">
    <source>
        <dbReference type="ARBA" id="ARBA00004141"/>
    </source>
</evidence>
<dbReference type="RefSeq" id="XP_033590387.1">
    <property type="nucleotide sequence ID" value="XM_033733142.1"/>
</dbReference>
<feature type="transmembrane region" description="Helical" evidence="5">
    <location>
        <begin position="151"/>
        <end position="172"/>
    </location>
</feature>
<gene>
    <name evidence="7" type="ORF">BDY17DRAFT_294482</name>
</gene>
<evidence type="ECO:0000259" key="6">
    <source>
        <dbReference type="PROSITE" id="PS50850"/>
    </source>
</evidence>
<feature type="transmembrane region" description="Helical" evidence="5">
    <location>
        <begin position="419"/>
        <end position="438"/>
    </location>
</feature>
<protein>
    <submittedName>
        <fullName evidence="7">Major facilitator superfamily domain-containing protein</fullName>
    </submittedName>
</protein>
<feature type="transmembrane region" description="Helical" evidence="5">
    <location>
        <begin position="210"/>
        <end position="229"/>
    </location>
</feature>
<dbReference type="OrthoDB" id="5215911at2759"/>
<dbReference type="EMBL" id="MU001634">
    <property type="protein sequence ID" value="KAF2483817.1"/>
    <property type="molecule type" value="Genomic_DNA"/>
</dbReference>
<keyword evidence="3 5" id="KW-1133">Transmembrane helix</keyword>
<name>A0A6A6PX19_9PEZI</name>
<sequence length="552" mass="61129">MANPNLFHDAEVLPPGSVHLLDIQEGKSDELILVPRPSDHPDDPLNWSRARKLLNISLVFFYVFCNGTAACVVYSVFVPITKDTSLSITDLNRGTGYLFLLAGWSNLVWQPLALTFGRRPVFLVSIIALAAISEWTAWITTYGSWAAARCLYGFFCAPVEVLPEIAVADIFFAHQRGTYVSLYMVTLCGSNFFGPIVAGFMSDSLGWQSVQHFGAILLLVNFVLAFFLLEESMYRRGSVEVEVVGSTAKQDRSVRTLQKDSVTFNDDSKTPELVWEKDRAPKAALTPSEIEASPSSPPTYSVKTYRQKLALYSRSEVTKKQFIRMIYRPVLIFFLFPNITWAGLMYGSALAWYNVYNATCSAILSAAPYTFSAAIVGLSYVAPLIGTLIAGVTTGRLSDWYTLRLARRNGGLREPEQRLWGLLIYCPIIAAGLALWGIGAAHHLPWPVILLGGIFMGYCNVAGGAYALAYAVDCFKEMAGESIVSVILFRNTMSFAFNYAITPWIDDQGLQNTFIAVAVLAFAFGASFLLMEWKGKYLRTISAARYWAYTAS</sequence>
<accession>A0A6A6PX19</accession>
<dbReference type="AlphaFoldDB" id="A0A6A6PX19"/>
<evidence type="ECO:0000313" key="7">
    <source>
        <dbReference type="EMBL" id="KAF2483817.1"/>
    </source>
</evidence>
<feature type="transmembrane region" description="Helical" evidence="5">
    <location>
        <begin position="179"/>
        <end position="198"/>
    </location>
</feature>
<dbReference type="InterPro" id="IPR020846">
    <property type="entry name" value="MFS_dom"/>
</dbReference>
<feature type="transmembrane region" description="Helical" evidence="5">
    <location>
        <begin position="483"/>
        <end position="501"/>
    </location>
</feature>
<feature type="transmembrane region" description="Helical" evidence="5">
    <location>
        <begin position="330"/>
        <end position="353"/>
    </location>
</feature>
<reference evidence="7" key="1">
    <citation type="journal article" date="2020" name="Stud. Mycol.">
        <title>101 Dothideomycetes genomes: a test case for predicting lifestyles and emergence of pathogens.</title>
        <authorList>
            <person name="Haridas S."/>
            <person name="Albert R."/>
            <person name="Binder M."/>
            <person name="Bloem J."/>
            <person name="Labutti K."/>
            <person name="Salamov A."/>
            <person name="Andreopoulos B."/>
            <person name="Baker S."/>
            <person name="Barry K."/>
            <person name="Bills G."/>
            <person name="Bluhm B."/>
            <person name="Cannon C."/>
            <person name="Castanera R."/>
            <person name="Culley D."/>
            <person name="Daum C."/>
            <person name="Ezra D."/>
            <person name="Gonzalez J."/>
            <person name="Henrissat B."/>
            <person name="Kuo A."/>
            <person name="Liang C."/>
            <person name="Lipzen A."/>
            <person name="Lutzoni F."/>
            <person name="Magnuson J."/>
            <person name="Mondo S."/>
            <person name="Nolan M."/>
            <person name="Ohm R."/>
            <person name="Pangilinan J."/>
            <person name="Park H.-J."/>
            <person name="Ramirez L."/>
            <person name="Alfaro M."/>
            <person name="Sun H."/>
            <person name="Tritt A."/>
            <person name="Yoshinaga Y."/>
            <person name="Zwiers L.-H."/>
            <person name="Turgeon B."/>
            <person name="Goodwin S."/>
            <person name="Spatafora J."/>
            <person name="Crous P."/>
            <person name="Grigoriev I."/>
        </authorList>
    </citation>
    <scope>NUCLEOTIDE SEQUENCE</scope>
    <source>
        <strain evidence="7">CBS 113389</strain>
    </source>
</reference>
<evidence type="ECO:0000256" key="3">
    <source>
        <dbReference type="ARBA" id="ARBA00022989"/>
    </source>
</evidence>
<feature type="transmembrane region" description="Helical" evidence="5">
    <location>
        <begin position="373"/>
        <end position="398"/>
    </location>
</feature>
<dbReference type="InterPro" id="IPR011701">
    <property type="entry name" value="MFS"/>
</dbReference>
<keyword evidence="8" id="KW-1185">Reference proteome</keyword>
<dbReference type="SUPFAM" id="SSF103473">
    <property type="entry name" value="MFS general substrate transporter"/>
    <property type="match status" value="1"/>
</dbReference>
<dbReference type="PANTHER" id="PTHR23502:SF30">
    <property type="entry name" value="TRANSPORTER, PUTATIVE (AFU_ORTHOLOGUE AFUA_8G04702)-RELATED"/>
    <property type="match status" value="1"/>
</dbReference>
<dbReference type="Pfam" id="PF07690">
    <property type="entry name" value="MFS_1"/>
    <property type="match status" value="1"/>
</dbReference>
<dbReference type="GO" id="GO:0005886">
    <property type="term" value="C:plasma membrane"/>
    <property type="evidence" value="ECO:0007669"/>
    <property type="project" value="TreeGrafter"/>
</dbReference>
<keyword evidence="2 5" id="KW-0812">Transmembrane</keyword>
<feature type="transmembrane region" description="Helical" evidence="5">
    <location>
        <begin position="97"/>
        <end position="114"/>
    </location>
</feature>
<dbReference type="GO" id="GO:0022857">
    <property type="term" value="F:transmembrane transporter activity"/>
    <property type="evidence" value="ECO:0007669"/>
    <property type="project" value="InterPro"/>
</dbReference>
<dbReference type="Gene3D" id="1.20.1250.20">
    <property type="entry name" value="MFS general substrate transporter like domains"/>
    <property type="match status" value="1"/>
</dbReference>
<feature type="transmembrane region" description="Helical" evidence="5">
    <location>
        <begin position="444"/>
        <end position="471"/>
    </location>
</feature>
<dbReference type="GeneID" id="54474144"/>
<dbReference type="PROSITE" id="PS50850">
    <property type="entry name" value="MFS"/>
    <property type="match status" value="1"/>
</dbReference>
<organism evidence="7 8">
    <name type="scientific">Neohortaea acidophila</name>
    <dbReference type="NCBI Taxonomy" id="245834"/>
    <lineage>
        <taxon>Eukaryota</taxon>
        <taxon>Fungi</taxon>
        <taxon>Dikarya</taxon>
        <taxon>Ascomycota</taxon>
        <taxon>Pezizomycotina</taxon>
        <taxon>Dothideomycetes</taxon>
        <taxon>Dothideomycetidae</taxon>
        <taxon>Mycosphaerellales</taxon>
        <taxon>Teratosphaeriaceae</taxon>
        <taxon>Neohortaea</taxon>
    </lineage>
</organism>
<evidence type="ECO:0000256" key="2">
    <source>
        <dbReference type="ARBA" id="ARBA00022692"/>
    </source>
</evidence>
<dbReference type="Proteomes" id="UP000799767">
    <property type="component" value="Unassembled WGS sequence"/>
</dbReference>
<evidence type="ECO:0000313" key="8">
    <source>
        <dbReference type="Proteomes" id="UP000799767"/>
    </source>
</evidence>
<feature type="transmembrane region" description="Helical" evidence="5">
    <location>
        <begin position="53"/>
        <end position="77"/>
    </location>
</feature>
<feature type="domain" description="Major facilitator superfamily (MFS) profile" evidence="6">
    <location>
        <begin position="55"/>
        <end position="536"/>
    </location>
</feature>
<feature type="transmembrane region" description="Helical" evidence="5">
    <location>
        <begin position="121"/>
        <end position="139"/>
    </location>
</feature>
<dbReference type="PANTHER" id="PTHR23502">
    <property type="entry name" value="MAJOR FACILITATOR SUPERFAMILY"/>
    <property type="match status" value="1"/>
</dbReference>
<proteinExistence type="predicted"/>